<proteinExistence type="predicted"/>
<dbReference type="AlphaFoldDB" id="A0A498CRJ4"/>
<dbReference type="InterPro" id="IPR024747">
    <property type="entry name" value="Pyridox_Oxase-rel"/>
</dbReference>
<dbReference type="Proteomes" id="UP000276301">
    <property type="component" value="Unassembled WGS sequence"/>
</dbReference>
<dbReference type="EMBL" id="RCHT01000008">
    <property type="protein sequence ID" value="RLL11603.1"/>
    <property type="molecule type" value="Genomic_DNA"/>
</dbReference>
<accession>A0A498CRJ4</accession>
<gene>
    <name evidence="1" type="ORF">D4A47_06795</name>
</gene>
<dbReference type="PANTHER" id="PTHR34071:SF2">
    <property type="entry name" value="FLAVIN-NUCLEOTIDE-BINDING PROTEIN"/>
    <property type="match status" value="1"/>
</dbReference>
<evidence type="ECO:0000313" key="2">
    <source>
        <dbReference type="Proteomes" id="UP000276301"/>
    </source>
</evidence>
<dbReference type="SUPFAM" id="SSF50475">
    <property type="entry name" value="FMN-binding split barrel"/>
    <property type="match status" value="1"/>
</dbReference>
<evidence type="ECO:0000313" key="1">
    <source>
        <dbReference type="EMBL" id="RLL11603.1"/>
    </source>
</evidence>
<dbReference type="PANTHER" id="PTHR34071">
    <property type="entry name" value="5-NITROIMIDAZOLE ANTIBIOTICS RESISTANCE PROTEIN, NIMA-FAMILY-RELATED PROTEIN-RELATED"/>
    <property type="match status" value="1"/>
</dbReference>
<protein>
    <submittedName>
        <fullName evidence="1">Pyridoxamine 5'-phosphate oxidase family protein</fullName>
    </submittedName>
</protein>
<keyword evidence="2" id="KW-1185">Reference proteome</keyword>
<dbReference type="InterPro" id="IPR012349">
    <property type="entry name" value="Split_barrel_FMN-bd"/>
</dbReference>
<dbReference type="Gene3D" id="2.30.110.10">
    <property type="entry name" value="Electron Transport, Fmn-binding Protein, Chain A"/>
    <property type="match status" value="1"/>
</dbReference>
<comment type="caution">
    <text evidence="1">The sequence shown here is derived from an EMBL/GenBank/DDBJ whole genome shotgun (WGS) entry which is preliminary data.</text>
</comment>
<dbReference type="RefSeq" id="WP_121586708.1">
    <property type="nucleotide sequence ID" value="NZ_RCHT01000008.1"/>
</dbReference>
<dbReference type="Pfam" id="PF12900">
    <property type="entry name" value="Pyridox_ox_2"/>
    <property type="match status" value="1"/>
</dbReference>
<organism evidence="1 2">
    <name type="scientific">Anaerotruncus massiliensis</name>
    <name type="common">ex Liu et al. 2021</name>
    <dbReference type="NCBI Taxonomy" id="2321404"/>
    <lineage>
        <taxon>Bacteria</taxon>
        <taxon>Bacillati</taxon>
        <taxon>Bacillota</taxon>
        <taxon>Clostridia</taxon>
        <taxon>Eubacteriales</taxon>
        <taxon>Oscillospiraceae</taxon>
        <taxon>Anaerotruncus</taxon>
    </lineage>
</organism>
<sequence>MAGNRFLDEREAYRILAEGEYGFLSLVTPEGGPYGIPLNYVWLPEERCVFFHCAKSGRKLDCIRARQEVCFTVVGPARVIPERYNTRYESAVFTGTASIVTDPAEKREKLDLLARRYSPGDPRREEVVEKYLPAVCICKLAVRTASAKRNPGD</sequence>
<name>A0A498CRJ4_9FIRM</name>
<reference evidence="1 2" key="1">
    <citation type="submission" date="2018-10" db="EMBL/GenBank/DDBJ databases">
        <title>Anaerotruncus faecis sp. nov., isolated from human feces.</title>
        <authorList>
            <person name="Wang Y.-J."/>
        </authorList>
    </citation>
    <scope>NUCLEOTIDE SEQUENCE [LARGE SCALE GENOMIC DNA]</scope>
    <source>
        <strain evidence="1 2">22A2-44</strain>
    </source>
</reference>